<dbReference type="InterPro" id="IPR036388">
    <property type="entry name" value="WH-like_DNA-bd_sf"/>
</dbReference>
<comment type="subcellular location">
    <subcellularLocation>
        <location evidence="3">Nucleus</location>
    </subcellularLocation>
</comment>
<dbReference type="Proteomes" id="UP000278807">
    <property type="component" value="Unassembled WGS sequence"/>
</dbReference>
<dbReference type="PROSITE" id="PS50061">
    <property type="entry name" value="ETS_DOMAIN_3"/>
    <property type="match status" value="1"/>
</dbReference>
<dbReference type="OrthoDB" id="10067219at2759"/>
<dbReference type="InterPro" id="IPR046328">
    <property type="entry name" value="ETS_fam"/>
</dbReference>
<evidence type="ECO:0000256" key="4">
    <source>
        <dbReference type="SAM" id="MobiDB-lite"/>
    </source>
</evidence>
<evidence type="ECO:0000256" key="1">
    <source>
        <dbReference type="ARBA" id="ARBA00005562"/>
    </source>
</evidence>
<protein>
    <submittedName>
        <fullName evidence="8">ETS domain-containing protein</fullName>
    </submittedName>
</protein>
<proteinExistence type="inferred from homology"/>
<evidence type="ECO:0000256" key="2">
    <source>
        <dbReference type="ARBA" id="ARBA00023125"/>
    </source>
</evidence>
<dbReference type="PRINTS" id="PR00454">
    <property type="entry name" value="ETSDOMAIN"/>
</dbReference>
<sequence length="130" mass="15365">MTLNFWNSTPSTPTPPRKQQQSTSNNGSMIQLWQFLLNELNDPTARNYINWTGVEGEFKLKDPSEVARRWGLKKNKPKMNYEKLSRGLRYYYDKNILRKVTGKRYVYCFTNNIMRNLTGRFREPTSSNTS</sequence>
<dbReference type="AlphaFoldDB" id="A0A0R3TUG2"/>
<comment type="similarity">
    <text evidence="1 3">Belongs to the ETS family.</text>
</comment>
<dbReference type="GO" id="GO:0030154">
    <property type="term" value="P:cell differentiation"/>
    <property type="evidence" value="ECO:0007669"/>
    <property type="project" value="TreeGrafter"/>
</dbReference>
<keyword evidence="3" id="KW-0539">Nucleus</keyword>
<dbReference type="GO" id="GO:0000981">
    <property type="term" value="F:DNA-binding transcription factor activity, RNA polymerase II-specific"/>
    <property type="evidence" value="ECO:0007669"/>
    <property type="project" value="TreeGrafter"/>
</dbReference>
<accession>A0A0R3TUG2</accession>
<dbReference type="PROSITE" id="PS00346">
    <property type="entry name" value="ETS_DOMAIN_2"/>
    <property type="match status" value="1"/>
</dbReference>
<evidence type="ECO:0000313" key="7">
    <source>
        <dbReference type="Proteomes" id="UP000278807"/>
    </source>
</evidence>
<keyword evidence="2 3" id="KW-0238">DNA-binding</keyword>
<organism evidence="8">
    <name type="scientific">Rodentolepis nana</name>
    <name type="common">Dwarf tapeworm</name>
    <name type="synonym">Hymenolepis nana</name>
    <dbReference type="NCBI Taxonomy" id="102285"/>
    <lineage>
        <taxon>Eukaryota</taxon>
        <taxon>Metazoa</taxon>
        <taxon>Spiralia</taxon>
        <taxon>Lophotrochozoa</taxon>
        <taxon>Platyhelminthes</taxon>
        <taxon>Cestoda</taxon>
        <taxon>Eucestoda</taxon>
        <taxon>Cyclophyllidea</taxon>
        <taxon>Hymenolepididae</taxon>
        <taxon>Rodentolepis</taxon>
    </lineage>
</organism>
<dbReference type="SMART" id="SM00413">
    <property type="entry name" value="ETS"/>
    <property type="match status" value="1"/>
</dbReference>
<evidence type="ECO:0000256" key="3">
    <source>
        <dbReference type="RuleBase" id="RU004019"/>
    </source>
</evidence>
<dbReference type="Gene3D" id="1.10.10.10">
    <property type="entry name" value="Winged helix-like DNA-binding domain superfamily/Winged helix DNA-binding domain"/>
    <property type="match status" value="1"/>
</dbReference>
<evidence type="ECO:0000313" key="6">
    <source>
        <dbReference type="EMBL" id="VDO10313.1"/>
    </source>
</evidence>
<dbReference type="PANTHER" id="PTHR11849">
    <property type="entry name" value="ETS"/>
    <property type="match status" value="1"/>
</dbReference>
<dbReference type="GO" id="GO:0043565">
    <property type="term" value="F:sequence-specific DNA binding"/>
    <property type="evidence" value="ECO:0007669"/>
    <property type="project" value="InterPro"/>
</dbReference>
<dbReference type="SUPFAM" id="SSF46785">
    <property type="entry name" value="Winged helix' DNA-binding domain"/>
    <property type="match status" value="1"/>
</dbReference>
<feature type="region of interest" description="Disordered" evidence="4">
    <location>
        <begin position="1"/>
        <end position="25"/>
    </location>
</feature>
<reference evidence="8" key="1">
    <citation type="submission" date="2017-02" db="UniProtKB">
        <authorList>
            <consortium name="WormBaseParasite"/>
        </authorList>
    </citation>
    <scope>IDENTIFICATION</scope>
</reference>
<feature type="domain" description="ETS" evidence="5">
    <location>
        <begin position="30"/>
        <end position="110"/>
    </location>
</feature>
<dbReference type="GO" id="GO:0005634">
    <property type="term" value="C:nucleus"/>
    <property type="evidence" value="ECO:0007669"/>
    <property type="project" value="UniProtKB-SubCell"/>
</dbReference>
<evidence type="ECO:0000313" key="8">
    <source>
        <dbReference type="WBParaSite" id="HNAJ_0001139501-mRNA-1"/>
    </source>
</evidence>
<gene>
    <name evidence="6" type="ORF">HNAJ_LOCUS11385</name>
</gene>
<dbReference type="EMBL" id="UZAE01013547">
    <property type="protein sequence ID" value="VDO10313.1"/>
    <property type="molecule type" value="Genomic_DNA"/>
</dbReference>
<reference evidence="6 7" key="2">
    <citation type="submission" date="2018-11" db="EMBL/GenBank/DDBJ databases">
        <authorList>
            <consortium name="Pathogen Informatics"/>
        </authorList>
    </citation>
    <scope>NUCLEOTIDE SEQUENCE [LARGE SCALE GENOMIC DNA]</scope>
</reference>
<evidence type="ECO:0000259" key="5">
    <source>
        <dbReference type="PROSITE" id="PS50061"/>
    </source>
</evidence>
<dbReference type="STRING" id="102285.A0A0R3TUG2"/>
<dbReference type="InterPro" id="IPR000418">
    <property type="entry name" value="Ets_dom"/>
</dbReference>
<name>A0A0R3TUG2_RODNA</name>
<dbReference type="InterPro" id="IPR036390">
    <property type="entry name" value="WH_DNA-bd_sf"/>
</dbReference>
<dbReference type="Pfam" id="PF00178">
    <property type="entry name" value="Ets"/>
    <property type="match status" value="1"/>
</dbReference>
<keyword evidence="7" id="KW-1185">Reference proteome</keyword>
<dbReference type="WBParaSite" id="HNAJ_0001139501-mRNA-1">
    <property type="protein sequence ID" value="HNAJ_0001139501-mRNA-1"/>
    <property type="gene ID" value="HNAJ_0001139501"/>
</dbReference>